<keyword evidence="4" id="KW-0539">Nucleus</keyword>
<name>A0AAD5Y7M7_9APHY</name>
<evidence type="ECO:0000256" key="2">
    <source>
        <dbReference type="ARBA" id="ARBA00023015"/>
    </source>
</evidence>
<feature type="compositionally biased region" description="Basic and acidic residues" evidence="5">
    <location>
        <begin position="92"/>
        <end position="123"/>
    </location>
</feature>
<evidence type="ECO:0000313" key="8">
    <source>
        <dbReference type="Proteomes" id="UP001212997"/>
    </source>
</evidence>
<dbReference type="AlphaFoldDB" id="A0AAD5Y7M7"/>
<feature type="compositionally biased region" description="Acidic residues" evidence="5">
    <location>
        <begin position="177"/>
        <end position="187"/>
    </location>
</feature>
<dbReference type="EMBL" id="JANAWD010001029">
    <property type="protein sequence ID" value="KAJ3474574.1"/>
    <property type="molecule type" value="Genomic_DNA"/>
</dbReference>
<dbReference type="GO" id="GO:0003677">
    <property type="term" value="F:DNA binding"/>
    <property type="evidence" value="ECO:0007669"/>
    <property type="project" value="InterPro"/>
</dbReference>
<dbReference type="SUPFAM" id="SSF159042">
    <property type="entry name" value="Plus3-like"/>
    <property type="match status" value="1"/>
</dbReference>
<feature type="compositionally biased region" description="Basic and acidic residues" evidence="5">
    <location>
        <begin position="136"/>
        <end position="171"/>
    </location>
</feature>
<evidence type="ECO:0000259" key="6">
    <source>
        <dbReference type="PROSITE" id="PS51360"/>
    </source>
</evidence>
<dbReference type="SMART" id="SM00719">
    <property type="entry name" value="Plus3"/>
    <property type="match status" value="1"/>
</dbReference>
<sequence>MSDSEGDFSDELLELAGATEKKRRKRQAGKTGGSKKRKSGQSMDSDSGDMQPESEDGDVSKMNPYPLEDKYIDEADRQRLLSMNEIDREEILAQRQDEQNQIKVKHQLDQMVKDQSGRKDEGATRGTKRPHAPRGATKEKSRKLDELKAKRRAKDERKRPRTENSPKRDRSSSPMEMETESESEEDGQITKYDELEERRNSNSKGTNGTVVEDDTPITLDDLNSVRLPRDLLAKHCMAPWFEEYVKGAWVRYLIGNADGAPIYRICEVTNIGADLVKPYKVNAQTIDQTLELKHGAASKTWTMDKVSNSLFQPKEWERLLKVCEQEKVKLPSKGQVEKKKAQLMKLVTQPMTEMLARKNQFQSRQTTASLTMEKSRLNQARTLAIRRNDLSELAEIDEQLATLNAELAERNRDKEETKGNDVLAKECEVEGGGEEEEGEESCRPRLGEGWDESTAGTNFDPE</sequence>
<comment type="subcellular location">
    <subcellularLocation>
        <location evidence="1">Nucleus</location>
    </subcellularLocation>
</comment>
<proteinExistence type="predicted"/>
<reference evidence="7" key="1">
    <citation type="submission" date="2022-07" db="EMBL/GenBank/DDBJ databases">
        <title>Genome Sequence of Physisporinus lineatus.</title>
        <authorList>
            <person name="Buettner E."/>
        </authorList>
    </citation>
    <scope>NUCLEOTIDE SEQUENCE</scope>
    <source>
        <strain evidence="7">VT162</strain>
    </source>
</reference>
<dbReference type="PANTHER" id="PTHR13115">
    <property type="entry name" value="RNA POLYMERASE-ASSOCIATED PROTEIN RTF1 HOMOLOG"/>
    <property type="match status" value="1"/>
</dbReference>
<dbReference type="PANTHER" id="PTHR13115:SF8">
    <property type="entry name" value="RNA POLYMERASE-ASSOCIATED PROTEIN RTF1 HOMOLOG"/>
    <property type="match status" value="1"/>
</dbReference>
<protein>
    <recommendedName>
        <fullName evidence="6">Plus3 domain-containing protein</fullName>
    </recommendedName>
</protein>
<evidence type="ECO:0000256" key="4">
    <source>
        <dbReference type="ARBA" id="ARBA00023242"/>
    </source>
</evidence>
<dbReference type="Proteomes" id="UP001212997">
    <property type="component" value="Unassembled WGS sequence"/>
</dbReference>
<dbReference type="Pfam" id="PF03126">
    <property type="entry name" value="Plus-3"/>
    <property type="match status" value="1"/>
</dbReference>
<dbReference type="GO" id="GO:1990269">
    <property type="term" value="F:RNA polymerase II C-terminal domain phosphoserine binding"/>
    <property type="evidence" value="ECO:0007669"/>
    <property type="project" value="TreeGrafter"/>
</dbReference>
<dbReference type="InterPro" id="IPR004343">
    <property type="entry name" value="Plus-3_dom"/>
</dbReference>
<keyword evidence="8" id="KW-1185">Reference proteome</keyword>
<feature type="domain" description="Plus3" evidence="6">
    <location>
        <begin position="216"/>
        <end position="348"/>
    </location>
</feature>
<evidence type="ECO:0000256" key="3">
    <source>
        <dbReference type="ARBA" id="ARBA00023163"/>
    </source>
</evidence>
<dbReference type="GO" id="GO:0016593">
    <property type="term" value="C:Cdc73/Paf1 complex"/>
    <property type="evidence" value="ECO:0007669"/>
    <property type="project" value="TreeGrafter"/>
</dbReference>
<dbReference type="Gene3D" id="3.90.70.200">
    <property type="entry name" value="Plus-3 domain"/>
    <property type="match status" value="1"/>
</dbReference>
<feature type="region of interest" description="Disordered" evidence="5">
    <location>
        <begin position="1"/>
        <end position="73"/>
    </location>
</feature>
<organism evidence="7 8">
    <name type="scientific">Meripilus lineatus</name>
    <dbReference type="NCBI Taxonomy" id="2056292"/>
    <lineage>
        <taxon>Eukaryota</taxon>
        <taxon>Fungi</taxon>
        <taxon>Dikarya</taxon>
        <taxon>Basidiomycota</taxon>
        <taxon>Agaricomycotina</taxon>
        <taxon>Agaricomycetes</taxon>
        <taxon>Polyporales</taxon>
        <taxon>Meripilaceae</taxon>
        <taxon>Meripilus</taxon>
    </lineage>
</organism>
<comment type="caution">
    <text evidence="7">The sequence shown here is derived from an EMBL/GenBank/DDBJ whole genome shotgun (WGS) entry which is preliminary data.</text>
</comment>
<feature type="region of interest" description="Disordered" evidence="5">
    <location>
        <begin position="92"/>
        <end position="213"/>
    </location>
</feature>
<keyword evidence="3" id="KW-0804">Transcription</keyword>
<evidence type="ECO:0000313" key="7">
    <source>
        <dbReference type="EMBL" id="KAJ3474574.1"/>
    </source>
</evidence>
<keyword evidence="2" id="KW-0805">Transcription regulation</keyword>
<feature type="compositionally biased region" description="Low complexity" evidence="5">
    <location>
        <begin position="40"/>
        <end position="51"/>
    </location>
</feature>
<accession>A0AAD5Y7M7</accession>
<dbReference type="PROSITE" id="PS51360">
    <property type="entry name" value="PLUS3"/>
    <property type="match status" value="1"/>
</dbReference>
<feature type="compositionally biased region" description="Acidic residues" evidence="5">
    <location>
        <begin position="429"/>
        <end position="439"/>
    </location>
</feature>
<evidence type="ECO:0000256" key="1">
    <source>
        <dbReference type="ARBA" id="ARBA00004123"/>
    </source>
</evidence>
<evidence type="ECO:0000256" key="5">
    <source>
        <dbReference type="SAM" id="MobiDB-lite"/>
    </source>
</evidence>
<dbReference type="InterPro" id="IPR036128">
    <property type="entry name" value="Plus3-like_sf"/>
</dbReference>
<feature type="compositionally biased region" description="Basic and acidic residues" evidence="5">
    <location>
        <begin position="191"/>
        <end position="200"/>
    </location>
</feature>
<feature type="compositionally biased region" description="Acidic residues" evidence="5">
    <location>
        <begin position="1"/>
        <end position="13"/>
    </location>
</feature>
<feature type="compositionally biased region" description="Basic residues" evidence="5">
    <location>
        <begin position="21"/>
        <end position="39"/>
    </location>
</feature>
<gene>
    <name evidence="7" type="ORF">NLI96_g12382</name>
</gene>
<feature type="compositionally biased region" description="Basic and acidic residues" evidence="5">
    <location>
        <begin position="410"/>
        <end position="428"/>
    </location>
</feature>
<feature type="region of interest" description="Disordered" evidence="5">
    <location>
        <begin position="410"/>
        <end position="462"/>
    </location>
</feature>